<sequence>MQAPFVKTLAGALFLVGISVPTAHGLEFPATTRLVSTYNFSGSLVAAASINLGESAGTPIGAQANAGFFSSEMAKVAFATNQSEMARNSWGAKTIAKTIMAEEYNWGEYQYSCLNRLWTKESHWNYQAHNYRSGAHGIAQALPAVKMEIIATDWRTNPVTQIRWGLHYIELRYETPCKAWKKFRRSHYY</sequence>
<accession>A0A6J7DE48</accession>
<protein>
    <submittedName>
        <fullName evidence="1">Unannotated protein</fullName>
    </submittedName>
</protein>
<dbReference type="InterPro" id="IPR023346">
    <property type="entry name" value="Lysozyme-like_dom_sf"/>
</dbReference>
<organism evidence="1">
    <name type="scientific">freshwater metagenome</name>
    <dbReference type="NCBI Taxonomy" id="449393"/>
    <lineage>
        <taxon>unclassified sequences</taxon>
        <taxon>metagenomes</taxon>
        <taxon>ecological metagenomes</taxon>
    </lineage>
</organism>
<name>A0A6J7DE48_9ZZZZ</name>
<evidence type="ECO:0000313" key="1">
    <source>
        <dbReference type="EMBL" id="CAB4868581.1"/>
    </source>
</evidence>
<proteinExistence type="predicted"/>
<dbReference type="EMBL" id="CAFBLW010000006">
    <property type="protein sequence ID" value="CAB4868581.1"/>
    <property type="molecule type" value="Genomic_DNA"/>
</dbReference>
<dbReference type="SUPFAM" id="SSF53955">
    <property type="entry name" value="Lysozyme-like"/>
    <property type="match status" value="1"/>
</dbReference>
<gene>
    <name evidence="1" type="ORF">UFOPK3461_00189</name>
</gene>
<reference evidence="1" key="1">
    <citation type="submission" date="2020-05" db="EMBL/GenBank/DDBJ databases">
        <authorList>
            <person name="Chiriac C."/>
            <person name="Salcher M."/>
            <person name="Ghai R."/>
            <person name="Kavagutti S V."/>
        </authorList>
    </citation>
    <scope>NUCLEOTIDE SEQUENCE</scope>
</reference>
<dbReference type="AlphaFoldDB" id="A0A6J7DE48"/>